<dbReference type="InterPro" id="IPR005877">
    <property type="entry name" value="YSIRK_signal_dom"/>
</dbReference>
<dbReference type="EMBL" id="AFNN01000001">
    <property type="protein sequence ID" value="EGL88645.1"/>
    <property type="molecule type" value="Genomic_DNA"/>
</dbReference>
<dbReference type="Pfam" id="PF04650">
    <property type="entry name" value="YSIRK_signal"/>
    <property type="match status" value="1"/>
</dbReference>
<dbReference type="OrthoDB" id="1098018at2"/>
<feature type="domain" description="Gram-positive cocci surface proteins LPxTG" evidence="7">
    <location>
        <begin position="135"/>
        <end position="168"/>
    </location>
</feature>
<keyword evidence="3 6" id="KW-0732">Signal</keyword>
<organism evidence="9 10">
    <name type="scientific">Streptococcus infantis SK1076</name>
    <dbReference type="NCBI Taxonomy" id="1005705"/>
    <lineage>
        <taxon>Bacteria</taxon>
        <taxon>Bacillati</taxon>
        <taxon>Bacillota</taxon>
        <taxon>Bacilli</taxon>
        <taxon>Lactobacillales</taxon>
        <taxon>Streptococcaceae</taxon>
        <taxon>Streptococcus</taxon>
    </lineage>
</organism>
<evidence type="ECO:0000259" key="8">
    <source>
        <dbReference type="Pfam" id="PF04650"/>
    </source>
</evidence>
<dbReference type="eggNOG" id="COG3064">
    <property type="taxonomic scope" value="Bacteria"/>
</dbReference>
<evidence type="ECO:0000256" key="6">
    <source>
        <dbReference type="SAM" id="SignalP"/>
    </source>
</evidence>
<dbReference type="NCBIfam" id="TIGR01167">
    <property type="entry name" value="LPXTG_anchor"/>
    <property type="match status" value="1"/>
</dbReference>
<dbReference type="PANTHER" id="PTHR43678">
    <property type="entry name" value="PUTATIVE (AFU_ORTHOLOGUE AFUA_2G00640)-RELATED"/>
    <property type="match status" value="1"/>
</dbReference>
<keyword evidence="1" id="KW-0134">Cell wall</keyword>
<name>F5VXU8_9STRE</name>
<feature type="chain" id="PRO_5003328175" evidence="6">
    <location>
        <begin position="32"/>
        <end position="169"/>
    </location>
</feature>
<evidence type="ECO:0000256" key="2">
    <source>
        <dbReference type="ARBA" id="ARBA00022525"/>
    </source>
</evidence>
<dbReference type="Pfam" id="PF00746">
    <property type="entry name" value="Gram_pos_anchor"/>
    <property type="match status" value="1"/>
</dbReference>
<gene>
    <name evidence="9" type="ORF">HMPREF9967_0316</name>
</gene>
<dbReference type="Proteomes" id="UP000010138">
    <property type="component" value="Unassembled WGS sequence"/>
</dbReference>
<evidence type="ECO:0000256" key="3">
    <source>
        <dbReference type="ARBA" id="ARBA00022729"/>
    </source>
</evidence>
<feature type="signal peptide" evidence="6">
    <location>
        <begin position="1"/>
        <end position="31"/>
    </location>
</feature>
<feature type="compositionally biased region" description="Polar residues" evidence="5">
    <location>
        <begin position="42"/>
        <end position="58"/>
    </location>
</feature>
<dbReference type="NCBIfam" id="TIGR01168">
    <property type="entry name" value="YSIRK_signal"/>
    <property type="match status" value="1"/>
</dbReference>
<dbReference type="InterPro" id="IPR019931">
    <property type="entry name" value="LPXTG_anchor"/>
</dbReference>
<sequence length="169" mass="17927">MKPENKQRFSIRKYAIGAASVLIGFAFQAQAVEADGVVPVTTEDQPTVQTTGESAPQTSEEKLETAPSTENVTPVTPVTNTEAPKVEAAPSPAVEEPVATEVAPAKPVVTEEAKKIESEKEENKEAAQVEAPSAKEYKLPETGSQSSEWLIATGLMVALTAYGLSKKKD</sequence>
<proteinExistence type="predicted"/>
<dbReference type="RefSeq" id="WP_006149606.1">
    <property type="nucleotide sequence ID" value="NZ_AFNN01000001.1"/>
</dbReference>
<accession>F5VXU8</accession>
<evidence type="ECO:0000313" key="10">
    <source>
        <dbReference type="Proteomes" id="UP000010138"/>
    </source>
</evidence>
<feature type="compositionally biased region" description="Low complexity" evidence="5">
    <location>
        <begin position="69"/>
        <end position="108"/>
    </location>
</feature>
<feature type="domain" description="YSIRK Gram-positive signal peptide" evidence="8">
    <location>
        <begin position="4"/>
        <end position="24"/>
    </location>
</feature>
<dbReference type="PANTHER" id="PTHR43678:SF1">
    <property type="entry name" value="BETA-N-ACETYLHEXOSAMINIDASE"/>
    <property type="match status" value="1"/>
</dbReference>
<protein>
    <submittedName>
        <fullName evidence="9">Gram positive anchor</fullName>
    </submittedName>
</protein>
<dbReference type="InterPro" id="IPR052764">
    <property type="entry name" value="GH20_Enzymes"/>
</dbReference>
<dbReference type="AlphaFoldDB" id="F5VXU8"/>
<reference evidence="9 10" key="1">
    <citation type="submission" date="2011-04" db="EMBL/GenBank/DDBJ databases">
        <authorList>
            <person name="Durkin A.S."/>
            <person name="Radune D."/>
            <person name="Hostetler J."/>
            <person name="Torralba M."/>
            <person name="Gillis M."/>
            <person name="Methe B."/>
            <person name="Sutton G."/>
            <person name="Nelson K.E."/>
        </authorList>
    </citation>
    <scope>NUCLEOTIDE SEQUENCE [LARGE SCALE GENOMIC DNA]</scope>
    <source>
        <strain evidence="9 10">SK1076</strain>
    </source>
</reference>
<evidence type="ECO:0000256" key="4">
    <source>
        <dbReference type="ARBA" id="ARBA00023088"/>
    </source>
</evidence>
<feature type="compositionally biased region" description="Basic and acidic residues" evidence="5">
    <location>
        <begin position="109"/>
        <end position="139"/>
    </location>
</feature>
<evidence type="ECO:0000313" key="9">
    <source>
        <dbReference type="EMBL" id="EGL88645.1"/>
    </source>
</evidence>
<feature type="region of interest" description="Disordered" evidence="5">
    <location>
        <begin position="42"/>
        <end position="144"/>
    </location>
</feature>
<evidence type="ECO:0000256" key="5">
    <source>
        <dbReference type="SAM" id="MobiDB-lite"/>
    </source>
</evidence>
<evidence type="ECO:0000256" key="1">
    <source>
        <dbReference type="ARBA" id="ARBA00022512"/>
    </source>
</evidence>
<evidence type="ECO:0000259" key="7">
    <source>
        <dbReference type="Pfam" id="PF00746"/>
    </source>
</evidence>
<comment type="caution">
    <text evidence="9">The sequence shown here is derived from an EMBL/GenBank/DDBJ whole genome shotgun (WGS) entry which is preliminary data.</text>
</comment>
<keyword evidence="4" id="KW-0572">Peptidoglycan-anchor</keyword>
<keyword evidence="2" id="KW-0964">Secreted</keyword>